<dbReference type="SFLD" id="SFLDG01016">
    <property type="entry name" value="Prenyltransferase_Like_2"/>
    <property type="match status" value="1"/>
</dbReference>
<comment type="caution">
    <text evidence="8">The sequence shown here is derived from an EMBL/GenBank/DDBJ whole genome shotgun (WGS) entry which is preliminary data.</text>
</comment>
<feature type="domain" description="Squalene cyclase N-terminal" evidence="7">
    <location>
        <begin position="523"/>
        <end position="823"/>
    </location>
</feature>
<keyword evidence="3" id="KW-0413">Isomerase</keyword>
<dbReference type="PANTHER" id="PTHR11764:SF20">
    <property type="entry name" value="LANOSTEROL SYNTHASE"/>
    <property type="match status" value="1"/>
</dbReference>
<dbReference type="Pfam" id="PF13243">
    <property type="entry name" value="SQHop_cyclase_C"/>
    <property type="match status" value="1"/>
</dbReference>
<gene>
    <name evidence="8" type="ORF">ACHAWO_008248</name>
</gene>
<evidence type="ECO:0000313" key="8">
    <source>
        <dbReference type="EMBL" id="KAL3782597.1"/>
    </source>
</evidence>
<evidence type="ECO:0000259" key="6">
    <source>
        <dbReference type="Pfam" id="PF13243"/>
    </source>
</evidence>
<proteinExistence type="inferred from homology"/>
<evidence type="ECO:0000256" key="5">
    <source>
        <dbReference type="SAM" id="Phobius"/>
    </source>
</evidence>
<name>A0ABD3P4F9_9STRA</name>
<feature type="region of interest" description="Disordered" evidence="4">
    <location>
        <begin position="361"/>
        <end position="385"/>
    </location>
</feature>
<dbReference type="InterPro" id="IPR032696">
    <property type="entry name" value="SQ_cyclase_C"/>
</dbReference>
<dbReference type="Proteomes" id="UP001530400">
    <property type="component" value="Unassembled WGS sequence"/>
</dbReference>
<evidence type="ECO:0000256" key="3">
    <source>
        <dbReference type="ARBA" id="ARBA00023235"/>
    </source>
</evidence>
<dbReference type="Gene3D" id="1.50.10.20">
    <property type="match status" value="2"/>
</dbReference>
<feature type="compositionally biased region" description="Polar residues" evidence="4">
    <location>
        <begin position="397"/>
        <end position="410"/>
    </location>
</feature>
<feature type="transmembrane region" description="Helical" evidence="5">
    <location>
        <begin position="88"/>
        <end position="107"/>
    </location>
</feature>
<dbReference type="InterPro" id="IPR032697">
    <property type="entry name" value="SQ_cyclase_N"/>
</dbReference>
<dbReference type="FunFam" id="1.50.10.20:FF:000002">
    <property type="entry name" value="Terpene cyclase/mutase family member"/>
    <property type="match status" value="1"/>
</dbReference>
<accession>A0ABD3P4F9</accession>
<feature type="transmembrane region" description="Helical" evidence="5">
    <location>
        <begin position="171"/>
        <end position="192"/>
    </location>
</feature>
<evidence type="ECO:0000256" key="4">
    <source>
        <dbReference type="SAM" id="MobiDB-lite"/>
    </source>
</evidence>
<dbReference type="CDD" id="cd02892">
    <property type="entry name" value="SQCY_1"/>
    <property type="match status" value="1"/>
</dbReference>
<keyword evidence="5" id="KW-0472">Membrane</keyword>
<dbReference type="GO" id="GO:0008610">
    <property type="term" value="P:lipid biosynthetic process"/>
    <property type="evidence" value="ECO:0007669"/>
    <property type="project" value="UniProtKB-ARBA"/>
</dbReference>
<feature type="domain" description="Squalene cyclase C-terminal" evidence="6">
    <location>
        <begin position="835"/>
        <end position="1190"/>
    </location>
</feature>
<evidence type="ECO:0000313" key="9">
    <source>
        <dbReference type="Proteomes" id="UP001530400"/>
    </source>
</evidence>
<keyword evidence="2" id="KW-0677">Repeat</keyword>
<dbReference type="InterPro" id="IPR018333">
    <property type="entry name" value="Squalene_cyclase"/>
</dbReference>
<feature type="transmembrane region" description="Helical" evidence="5">
    <location>
        <begin position="36"/>
        <end position="54"/>
    </location>
</feature>
<feature type="region of interest" description="Disordered" evidence="4">
    <location>
        <begin position="397"/>
        <end position="416"/>
    </location>
</feature>
<dbReference type="NCBIfam" id="TIGR01787">
    <property type="entry name" value="squalene_cyclas"/>
    <property type="match status" value="1"/>
</dbReference>
<reference evidence="8 9" key="1">
    <citation type="submission" date="2024-10" db="EMBL/GenBank/DDBJ databases">
        <title>Updated reference genomes for cyclostephanoid diatoms.</title>
        <authorList>
            <person name="Roberts W.R."/>
            <person name="Alverson A.J."/>
        </authorList>
    </citation>
    <scope>NUCLEOTIDE SEQUENCE [LARGE SCALE GENOMIC DNA]</scope>
    <source>
        <strain evidence="8 9">AJA010-31</strain>
    </source>
</reference>
<feature type="transmembrane region" description="Helical" evidence="5">
    <location>
        <begin position="264"/>
        <end position="287"/>
    </location>
</feature>
<keyword evidence="5" id="KW-0812">Transmembrane</keyword>
<evidence type="ECO:0000259" key="7">
    <source>
        <dbReference type="Pfam" id="PF13249"/>
    </source>
</evidence>
<comment type="similarity">
    <text evidence="1">Belongs to the terpene cyclase/mutase family.</text>
</comment>
<evidence type="ECO:0008006" key="10">
    <source>
        <dbReference type="Google" id="ProtNLM"/>
    </source>
</evidence>
<keyword evidence="5" id="KW-1133">Transmembrane helix</keyword>
<dbReference type="EMBL" id="JALLPJ020000801">
    <property type="protein sequence ID" value="KAL3782597.1"/>
    <property type="molecule type" value="Genomic_DNA"/>
</dbReference>
<protein>
    <recommendedName>
        <fullName evidence="10">Terpene cyclase/mutase family member</fullName>
    </recommendedName>
</protein>
<dbReference type="SUPFAM" id="SSF48239">
    <property type="entry name" value="Terpenoid cyclases/Protein prenyltransferases"/>
    <property type="match status" value="2"/>
</dbReference>
<evidence type="ECO:0000256" key="1">
    <source>
        <dbReference type="ARBA" id="ARBA00009755"/>
    </source>
</evidence>
<dbReference type="AlphaFoldDB" id="A0ABD3P4F9"/>
<dbReference type="GO" id="GO:0031559">
    <property type="term" value="F:oxidosqualene cyclase activity"/>
    <property type="evidence" value="ECO:0007669"/>
    <property type="project" value="UniProtKB-ARBA"/>
</dbReference>
<dbReference type="Pfam" id="PF13249">
    <property type="entry name" value="SQHop_cyclase_N"/>
    <property type="match status" value="1"/>
</dbReference>
<evidence type="ECO:0000256" key="2">
    <source>
        <dbReference type="ARBA" id="ARBA00022737"/>
    </source>
</evidence>
<dbReference type="PANTHER" id="PTHR11764">
    <property type="entry name" value="TERPENE CYCLASE/MUTASE FAMILY MEMBER"/>
    <property type="match status" value="1"/>
</dbReference>
<organism evidence="8 9">
    <name type="scientific">Cyclotella atomus</name>
    <dbReference type="NCBI Taxonomy" id="382360"/>
    <lineage>
        <taxon>Eukaryota</taxon>
        <taxon>Sar</taxon>
        <taxon>Stramenopiles</taxon>
        <taxon>Ochrophyta</taxon>
        <taxon>Bacillariophyta</taxon>
        <taxon>Coscinodiscophyceae</taxon>
        <taxon>Thalassiosirophycidae</taxon>
        <taxon>Stephanodiscales</taxon>
        <taxon>Stephanodiscaceae</taxon>
        <taxon>Cyclotella</taxon>
    </lineage>
</organism>
<feature type="region of interest" description="Disordered" evidence="4">
    <location>
        <begin position="424"/>
        <end position="446"/>
    </location>
</feature>
<keyword evidence="9" id="KW-1185">Reference proteome</keyword>
<dbReference type="InterPro" id="IPR008930">
    <property type="entry name" value="Terpenoid_cyclase/PrenylTrfase"/>
</dbReference>
<sequence>MAAAQCFPSSPAGTCLSSLPLSTTPPLTPLYSDCTLITPLFILGLSLLIISLAISHCVGPVDELGQLGPRGRRNYTWNERKYGAGGRFIDWWLFGGSVYIRALLFLWDWCFAGSVQEGDDGGENVFACFGVANRQKGGGEKDNVKKNEHKKHVHVGVVGYDSSLGAHGPVVLSWIRASIFILGWCSVCTFLMNTHAELTSWLSQYDGEPIAFLPTVVNDNLVSIAMHFLSVTQYVLGAGAEQINDTANSSRIGLIICTIIYQKVFVIALETALLIIGFLLNITGIYVPNGVSHPGGPRPHKIMRTPKWTDGQRHVMPKELLVNKDGKWRCAVAHDSHRDTNQKFKAAEKLGDLDEVKATLTGEPFGRQTWTRMNRQPRMDSTETEDDLNAALKKEFQQANASKSGPNNQQKSEKEEGPNIFQQIGDFLTNTPPKKPQSKPKDVKQTELVQTLASGGRPPLEFDPSKNVNSCDQIFRAQMISAYLEENGGNLPEEMAHMQSGEESKKPKTVMEAAQRGIAFYSMLQTSDGHWAGDYGGPHFLMPGLIVAWYIMGKPGLMLSPHHQELMLHYLRVHQQEDGGWGTHIESPSTMFGTVICYLAVRLLGAQKDEDWIKKGREFILKEGGAVMTSSWAKFWLCMIGCMDWKGHNSVPPEMWLLPNWFPFHPGRLWCHCRMVYLPMGYLYGSRFTYADAESDNLIKELREELYTESYDSIDWDGTRHLVAPMDNYSPIPLFMKFAQNCLSIYENWSIFAPFRNAVRKAGLEFCLEYMRAEDLQTNYIDIGPVNKALNLVAAYHASNFDLNNQAVQNHIMRVQDYLWVAEDGMKMQGYNGSQCWDTSFAIQAVWECGLLDKFPIMSSKVWAYLERTQILSTEASQASPAYQYESCENRDKFYRHVSKGGWPFSTSAHGWPISDCTGEGLKGVLALMDSPAVMGAVKSGVLKGINAERLHDAVNVILTLQNEDGGWATYENNRGFGWYEQLNPSEVFGDIMIDYSYVECSMASLTALAEFNEKFPSHRSKEIKFALRRGGEFMKSIQRDDGSWYGSWACCFTYGCWFGIEGLIKAGEDPSSESIQRCCRFLLSHQRPNGGWGEDFTSCYDKSYAVNGMQGYGDDGSGVVNTAWALMALSAAKCDDVKAIRRGVQYLMSRQLECGDWPQEGISGVFNRACGITYTAYRNVFPIWALGRCAATYGDSLDG</sequence>